<evidence type="ECO:0000313" key="2">
    <source>
        <dbReference type="EMBL" id="PWG64054.1"/>
    </source>
</evidence>
<evidence type="ECO:0000313" key="3">
    <source>
        <dbReference type="Proteomes" id="UP000245474"/>
    </source>
</evidence>
<gene>
    <name evidence="2" type="ORF">DEM34_06015</name>
</gene>
<feature type="domain" description="NIF system FeS cluster assembly NifU N-terminal" evidence="1">
    <location>
        <begin position="34"/>
        <end position="117"/>
    </location>
</feature>
<name>A0A2U2N4Z0_9GAMM</name>
<dbReference type="InterPro" id="IPR002871">
    <property type="entry name" value="NIF_FeS_clus_asmbl_NifU_N"/>
</dbReference>
<comment type="caution">
    <text evidence="2">The sequence shown here is derived from an EMBL/GenBank/DDBJ whole genome shotgun (WGS) entry which is preliminary data.</text>
</comment>
<dbReference type="RefSeq" id="WP_109677285.1">
    <property type="nucleotide sequence ID" value="NZ_CP086615.1"/>
</dbReference>
<dbReference type="Gene3D" id="3.90.1010.10">
    <property type="match status" value="1"/>
</dbReference>
<proteinExistence type="predicted"/>
<keyword evidence="3" id="KW-1185">Reference proteome</keyword>
<organism evidence="2 3">
    <name type="scientific">Sediminicurvatus halobius</name>
    <dbReference type="NCBI Taxonomy" id="2182432"/>
    <lineage>
        <taxon>Bacteria</taxon>
        <taxon>Pseudomonadati</taxon>
        <taxon>Pseudomonadota</taxon>
        <taxon>Gammaproteobacteria</taxon>
        <taxon>Chromatiales</taxon>
        <taxon>Ectothiorhodospiraceae</taxon>
        <taxon>Sediminicurvatus</taxon>
    </lineage>
</organism>
<dbReference type="Proteomes" id="UP000245474">
    <property type="component" value="Unassembled WGS sequence"/>
</dbReference>
<reference evidence="2 3" key="1">
    <citation type="submission" date="2018-05" db="EMBL/GenBank/DDBJ databases">
        <title>Spiribacter halobius sp. nov., a moderately halophilic bacterium isolated from marine solar saltern.</title>
        <authorList>
            <person name="Zheng W.-S."/>
            <person name="Lu D.-C."/>
            <person name="Du Z.-J."/>
        </authorList>
    </citation>
    <scope>NUCLEOTIDE SEQUENCE [LARGE SCALE GENOMIC DNA]</scope>
    <source>
        <strain evidence="2 3">E85</strain>
    </source>
</reference>
<sequence>MQLDGYDLDLTSPALGAPVPAEGWHHGTAGAAADNRRVDCWLRLDGERIAEARFEVFGGPYALRVAVWLGEHLTGQSVAEAASVTGLAIAESAGLPVAARGDALCVEDALRAALAAHSG</sequence>
<dbReference type="AlphaFoldDB" id="A0A2U2N4Z0"/>
<dbReference type="EMBL" id="QFFI01000007">
    <property type="protein sequence ID" value="PWG64054.1"/>
    <property type="molecule type" value="Genomic_DNA"/>
</dbReference>
<dbReference type="Pfam" id="PF01592">
    <property type="entry name" value="NifU_N"/>
    <property type="match status" value="1"/>
</dbReference>
<protein>
    <recommendedName>
        <fullName evidence="1">NIF system FeS cluster assembly NifU N-terminal domain-containing protein</fullName>
    </recommendedName>
</protein>
<dbReference type="GO" id="GO:0016226">
    <property type="term" value="P:iron-sulfur cluster assembly"/>
    <property type="evidence" value="ECO:0007669"/>
    <property type="project" value="InterPro"/>
</dbReference>
<dbReference type="GO" id="GO:0005506">
    <property type="term" value="F:iron ion binding"/>
    <property type="evidence" value="ECO:0007669"/>
    <property type="project" value="InterPro"/>
</dbReference>
<dbReference type="GO" id="GO:0051536">
    <property type="term" value="F:iron-sulfur cluster binding"/>
    <property type="evidence" value="ECO:0007669"/>
    <property type="project" value="InterPro"/>
</dbReference>
<dbReference type="OrthoDB" id="5796856at2"/>
<evidence type="ECO:0000259" key="1">
    <source>
        <dbReference type="Pfam" id="PF01592"/>
    </source>
</evidence>
<dbReference type="SUPFAM" id="SSF82649">
    <property type="entry name" value="SufE/NifU"/>
    <property type="match status" value="1"/>
</dbReference>
<accession>A0A2U2N4Z0</accession>